<dbReference type="SUPFAM" id="SSF53218">
    <property type="entry name" value="Molybdenum cofactor biosynthesis proteins"/>
    <property type="match status" value="1"/>
</dbReference>
<dbReference type="STRING" id="1293036.GCA_001315825_00139"/>
<dbReference type="Gene3D" id="3.40.980.10">
    <property type="entry name" value="MoaB/Mog-like domain"/>
    <property type="match status" value="1"/>
</dbReference>
<dbReference type="CDD" id="cd00885">
    <property type="entry name" value="cinA"/>
    <property type="match status" value="1"/>
</dbReference>
<dbReference type="InterPro" id="IPR001453">
    <property type="entry name" value="MoaB/Mog_dom"/>
</dbReference>
<dbReference type="InterPro" id="IPR050101">
    <property type="entry name" value="CinA"/>
</dbReference>
<dbReference type="RefSeq" id="WP_110369279.1">
    <property type="nucleotide sequence ID" value="NZ_CP029287.2"/>
</dbReference>
<gene>
    <name evidence="3" type="ORF">DFR87_07880</name>
</gene>
<evidence type="ECO:0000259" key="2">
    <source>
        <dbReference type="SMART" id="SM00852"/>
    </source>
</evidence>
<evidence type="ECO:0000313" key="3">
    <source>
        <dbReference type="EMBL" id="AWR99616.1"/>
    </source>
</evidence>
<reference evidence="3 4" key="1">
    <citation type="submission" date="2018-05" db="EMBL/GenBank/DDBJ databases">
        <title>Complete Genome Sequences of Extremely Thermoacidophilic, Metal-Mobilizing Type-Strain Members of the Archaeal Family Sulfolobaceae: Acidianus brierleyi DSM-1651T, Acidianus sulfidivorans DSM-18786T, Metallosphaera hakonensis DSM-7519T, and Metallosphaera prunae DSM-10039T.</title>
        <authorList>
            <person name="Counts J.A."/>
            <person name="Kelly R.M."/>
        </authorList>
    </citation>
    <scope>NUCLEOTIDE SEQUENCE [LARGE SCALE GENOMIC DNA]</scope>
    <source>
        <strain evidence="3 4">HO1-1</strain>
    </source>
</reference>
<keyword evidence="4" id="KW-1185">Reference proteome</keyword>
<dbReference type="InterPro" id="IPR036425">
    <property type="entry name" value="MoaB/Mog-like_dom_sf"/>
</dbReference>
<name>A0A2U9IUA0_9CREN</name>
<dbReference type="NCBIfam" id="NF002291">
    <property type="entry name" value="PRK01215.1"/>
    <property type="match status" value="1"/>
</dbReference>
<dbReference type="HAMAP" id="MF_00226_A">
    <property type="entry name" value="CinA_A"/>
    <property type="match status" value="1"/>
</dbReference>
<dbReference type="Pfam" id="PF00994">
    <property type="entry name" value="MoCF_biosynth"/>
    <property type="match status" value="1"/>
</dbReference>
<dbReference type="AlphaFoldDB" id="A0A2U9IUA0"/>
<dbReference type="PANTHER" id="PTHR13939:SF0">
    <property type="entry name" value="NMN AMIDOHYDROLASE-LIKE PROTEIN YFAY"/>
    <property type="match status" value="1"/>
</dbReference>
<feature type="domain" description="MoaB/Mog" evidence="2">
    <location>
        <begin position="8"/>
        <end position="175"/>
    </location>
</feature>
<dbReference type="Proteomes" id="UP000247586">
    <property type="component" value="Chromosome"/>
</dbReference>
<proteinExistence type="inferred from homology"/>
<reference evidence="4" key="2">
    <citation type="submission" date="2020-03" db="EMBL/GenBank/DDBJ databases">
        <title>Complete Genome Sequences of Extremely Thermoacidophilic, Metal-Mobilizing Type-Strain Members of the Archaeal Family Sulfolobaceae: Acidianus brierleyi DSM-1651T, Acidianus sulfidivorans DSM-18786T, Metallosphaera hakonensis DSM-7519T, and Metallosphaera prunae DSM-10039T.</title>
        <authorList>
            <person name="Counts J.A."/>
            <person name="Kelly R.M."/>
        </authorList>
    </citation>
    <scope>NUCLEOTIDE SEQUENCE [LARGE SCALE GENOMIC DNA]</scope>
    <source>
        <strain evidence="4">HO1-1</strain>
    </source>
</reference>
<dbReference type="OrthoDB" id="372037at2157"/>
<sequence length="265" mass="29749">MHQEYTAEILTIGNEILMGRTINTNATYIASRLTLLGFHVRRVTTIGDDVNEIANAVKEIVDRGPLILVTSGGLGPTYDDMTSEGIAKGLGLRLVMNEDALKELKEKYQSRGLPLTEERLKMALMPEGSKPIKNNVGIAPGIAISVKETEIVVTPGVPKEMESVLNFYLDNMLRNKPRVHFHEESFLVRGIMESEIAPFIRKVVKETGIYIKTHPKGHETNEPYLEIQFAWSGESKEEVEKKVREAVEKVKEEVIKRKGVLEQKP</sequence>
<comment type="similarity">
    <text evidence="1">Belongs to the CinA family.</text>
</comment>
<protein>
    <recommendedName>
        <fullName evidence="1">Protein DFR87_07880</fullName>
    </recommendedName>
</protein>
<evidence type="ECO:0000313" key="4">
    <source>
        <dbReference type="Proteomes" id="UP000247586"/>
    </source>
</evidence>
<evidence type="ECO:0000256" key="1">
    <source>
        <dbReference type="HAMAP-Rule" id="MF_00226"/>
    </source>
</evidence>
<accession>A0A2U9IUA0</accession>
<organism evidence="3 4">
    <name type="scientific">Metallosphaera hakonensis JCM 8857 = DSM 7519</name>
    <dbReference type="NCBI Taxonomy" id="1293036"/>
    <lineage>
        <taxon>Archaea</taxon>
        <taxon>Thermoproteota</taxon>
        <taxon>Thermoprotei</taxon>
        <taxon>Sulfolobales</taxon>
        <taxon>Sulfolobaceae</taxon>
        <taxon>Metallosphaera</taxon>
    </lineage>
</organism>
<dbReference type="GeneID" id="36835252"/>
<dbReference type="KEGG" id="mhk:DFR87_07880"/>
<dbReference type="InterPro" id="IPR023055">
    <property type="entry name" value="CinA_Arc"/>
</dbReference>
<dbReference type="EMBL" id="CP029287">
    <property type="protein sequence ID" value="AWR99616.1"/>
    <property type="molecule type" value="Genomic_DNA"/>
</dbReference>
<dbReference type="SMART" id="SM00852">
    <property type="entry name" value="MoCF_biosynth"/>
    <property type="match status" value="1"/>
</dbReference>
<reference evidence="4" key="3">
    <citation type="submission" date="2020-03" db="EMBL/GenBank/DDBJ databases">
        <title>Sequencing and Assembly of Multiple Reported Metal-Biooxidizing Members of the Extremely Thermoacidophilic Archaeal Family Sulfolobaceae.</title>
        <authorList>
            <person name="Counts J.A."/>
            <person name="Kelly R.M."/>
        </authorList>
    </citation>
    <scope>NUCLEOTIDE SEQUENCE [LARGE SCALE GENOMIC DNA]</scope>
    <source>
        <strain evidence="4">HO1-1</strain>
    </source>
</reference>
<dbReference type="PANTHER" id="PTHR13939">
    <property type="entry name" value="NICOTINAMIDE-NUCLEOTIDE AMIDOHYDROLASE PNCC"/>
    <property type="match status" value="1"/>
</dbReference>